<dbReference type="CDD" id="cd00408">
    <property type="entry name" value="DHDPS-like"/>
    <property type="match status" value="1"/>
</dbReference>
<protein>
    <submittedName>
        <fullName evidence="3">Dihydrodipicolinate synthase family protein</fullName>
    </submittedName>
</protein>
<dbReference type="Pfam" id="PF00701">
    <property type="entry name" value="DHDPS"/>
    <property type="match status" value="1"/>
</dbReference>
<proteinExistence type="inferred from homology"/>
<keyword evidence="4" id="KW-1185">Reference proteome</keyword>
<dbReference type="InterPro" id="IPR013785">
    <property type="entry name" value="Aldolase_TIM"/>
</dbReference>
<dbReference type="GO" id="GO:0008840">
    <property type="term" value="F:4-hydroxy-tetrahydrodipicolinate synthase activity"/>
    <property type="evidence" value="ECO:0007669"/>
    <property type="project" value="TreeGrafter"/>
</dbReference>
<sequence length="307" mass="34457">MQSIKSGVWPTMITPFTANNTIDYTAVEKMIDFYQKRGVAGIFAVCQSSEMFHLTLAEKKSLAKFIVENAPDGMQVIVSGHTADSVDDQVREAEEIMCTGAEAYVILPNRFAAEDESDDILIENMIAFTERLPNVPLGIYECPYPYKRLLSPKVLRSCVQLNRFLFIKDTCCSIQQIAEKLQIIKDSGIKLFNANSATLLESLQLGADGYSGVMANFHPELYAWLCNHFQSRPEQAEQLQQFLGTNSMAEYQYYPVNAKYSLTLQGLPMEIGSRVRDTNLFTESQRKEIAQLTGLSLVAREAMAIEV</sequence>
<dbReference type="InterPro" id="IPR002220">
    <property type="entry name" value="DapA-like"/>
</dbReference>
<dbReference type="AlphaFoldDB" id="A0A2R5EPV5"/>
<dbReference type="PANTHER" id="PTHR12128">
    <property type="entry name" value="DIHYDRODIPICOLINATE SYNTHASE"/>
    <property type="match status" value="1"/>
</dbReference>
<evidence type="ECO:0000256" key="2">
    <source>
        <dbReference type="ARBA" id="ARBA00023239"/>
    </source>
</evidence>
<reference evidence="3 4" key="1">
    <citation type="submission" date="2017-08" db="EMBL/GenBank/DDBJ databases">
        <title>Substantial Increase in Enzyme Production by Combined Drug-Resistance Mutations in Paenibacillus agaridevorans.</title>
        <authorList>
            <person name="Tanaka Y."/>
            <person name="Funane K."/>
            <person name="Hosaka T."/>
            <person name="Shiwa Y."/>
            <person name="Fujita N."/>
            <person name="Miyazaki T."/>
            <person name="Yoshikawa H."/>
            <person name="Murakami K."/>
            <person name="Kasahara K."/>
            <person name="Inaoka T."/>
            <person name="Hiraga Y."/>
            <person name="Ochi K."/>
        </authorList>
    </citation>
    <scope>NUCLEOTIDE SEQUENCE [LARGE SCALE GENOMIC DNA]</scope>
    <source>
        <strain evidence="3 4">T-3040</strain>
    </source>
</reference>
<evidence type="ECO:0000313" key="3">
    <source>
        <dbReference type="EMBL" id="GBG07699.1"/>
    </source>
</evidence>
<dbReference type="Proteomes" id="UP000245202">
    <property type="component" value="Unassembled WGS sequence"/>
</dbReference>
<comment type="caution">
    <text evidence="3">The sequence shown here is derived from an EMBL/GenBank/DDBJ whole genome shotgun (WGS) entry which is preliminary data.</text>
</comment>
<accession>A0A2R5EPV5</accession>
<gene>
    <name evidence="3" type="ORF">PAT3040_02257</name>
</gene>
<keyword evidence="2" id="KW-0456">Lyase</keyword>
<comment type="similarity">
    <text evidence="1">Belongs to the DapA family.</text>
</comment>
<name>A0A2R5EPV5_9BACL</name>
<evidence type="ECO:0000256" key="1">
    <source>
        <dbReference type="ARBA" id="ARBA00007592"/>
    </source>
</evidence>
<organism evidence="3 4">
    <name type="scientific">Paenibacillus agaridevorans</name>
    <dbReference type="NCBI Taxonomy" id="171404"/>
    <lineage>
        <taxon>Bacteria</taxon>
        <taxon>Bacillati</taxon>
        <taxon>Bacillota</taxon>
        <taxon>Bacilli</taxon>
        <taxon>Bacillales</taxon>
        <taxon>Paenibacillaceae</taxon>
        <taxon>Paenibacillus</taxon>
    </lineage>
</organism>
<dbReference type="EMBL" id="BDQX01000105">
    <property type="protein sequence ID" value="GBG07699.1"/>
    <property type="molecule type" value="Genomic_DNA"/>
</dbReference>
<dbReference type="PANTHER" id="PTHR12128:SF66">
    <property type="entry name" value="4-HYDROXY-2-OXOGLUTARATE ALDOLASE, MITOCHONDRIAL"/>
    <property type="match status" value="1"/>
</dbReference>
<dbReference type="RefSeq" id="WP_087571136.1">
    <property type="nucleotide sequence ID" value="NZ_BDQX01000105.1"/>
</dbReference>
<evidence type="ECO:0000313" key="4">
    <source>
        <dbReference type="Proteomes" id="UP000245202"/>
    </source>
</evidence>
<dbReference type="Gene3D" id="3.20.20.70">
    <property type="entry name" value="Aldolase class I"/>
    <property type="match status" value="1"/>
</dbReference>
<dbReference type="SMART" id="SM01130">
    <property type="entry name" value="DHDPS"/>
    <property type="match status" value="1"/>
</dbReference>
<dbReference type="SUPFAM" id="SSF51569">
    <property type="entry name" value="Aldolase"/>
    <property type="match status" value="1"/>
</dbReference>